<comment type="caution">
    <text evidence="2">The sequence shown here is derived from an EMBL/GenBank/DDBJ whole genome shotgun (WGS) entry which is preliminary data.</text>
</comment>
<evidence type="ECO:0000313" key="3">
    <source>
        <dbReference type="Proteomes" id="UP000597444"/>
    </source>
</evidence>
<reference evidence="2" key="1">
    <citation type="submission" date="2020-10" db="EMBL/GenBank/DDBJ databases">
        <title>Taxonomic study of unclassified bacteria belonging to the class Ktedonobacteria.</title>
        <authorList>
            <person name="Yabe S."/>
            <person name="Wang C.M."/>
            <person name="Zheng Y."/>
            <person name="Sakai Y."/>
            <person name="Cavaletti L."/>
            <person name="Monciardini P."/>
            <person name="Donadio S."/>
        </authorList>
    </citation>
    <scope>NUCLEOTIDE SEQUENCE</scope>
    <source>
        <strain evidence="2">ID150040</strain>
    </source>
</reference>
<accession>A0A8J3IQM2</accession>
<organism evidence="2 3">
    <name type="scientific">Reticulibacter mediterranei</name>
    <dbReference type="NCBI Taxonomy" id="2778369"/>
    <lineage>
        <taxon>Bacteria</taxon>
        <taxon>Bacillati</taxon>
        <taxon>Chloroflexota</taxon>
        <taxon>Ktedonobacteria</taxon>
        <taxon>Ktedonobacterales</taxon>
        <taxon>Reticulibacteraceae</taxon>
        <taxon>Reticulibacter</taxon>
    </lineage>
</organism>
<evidence type="ECO:0000259" key="1">
    <source>
        <dbReference type="Pfam" id="PF13649"/>
    </source>
</evidence>
<dbReference type="GO" id="GO:0008168">
    <property type="term" value="F:methyltransferase activity"/>
    <property type="evidence" value="ECO:0007669"/>
    <property type="project" value="TreeGrafter"/>
</dbReference>
<dbReference type="RefSeq" id="WP_220209185.1">
    <property type="nucleotide sequence ID" value="NZ_BNJK01000002.1"/>
</dbReference>
<dbReference type="SUPFAM" id="SSF53335">
    <property type="entry name" value="S-adenosyl-L-methionine-dependent methyltransferases"/>
    <property type="match status" value="1"/>
</dbReference>
<dbReference type="AlphaFoldDB" id="A0A8J3IQM2"/>
<evidence type="ECO:0000313" key="2">
    <source>
        <dbReference type="EMBL" id="GHO98433.1"/>
    </source>
</evidence>
<gene>
    <name evidence="2" type="ORF">KSF_084810</name>
</gene>
<dbReference type="InterPro" id="IPR041698">
    <property type="entry name" value="Methyltransf_25"/>
</dbReference>
<dbReference type="CDD" id="cd02440">
    <property type="entry name" value="AdoMet_MTases"/>
    <property type="match status" value="1"/>
</dbReference>
<sequence>MASSENNYVFDPDSPEELARLTHQDRLLTKAMGGVFQGVSASEVTTFRNVLDLGCGPGGWVLDVAFEYPNIEAAGIDIGRPMVDYANARARSQQLTNASFGVMDFNQPLDFPDGAFDLVNGRLLIGSLLREIWPRFLAECTRILHPGGRLQITEPIDLGVTSSPALDRMAQMMFEGSLRAGLGFPVGNRTANTTHMLPRLFREAGYQNIKLIGHAIEFSAETEAWTDLYRNFEVAYHMARPLFIQTGLITDEDFEKLYQEMLIEMHASDFVGVWNMLTVTGTKPEAQ</sequence>
<protein>
    <recommendedName>
        <fullName evidence="1">Methyltransferase domain-containing protein</fullName>
    </recommendedName>
</protein>
<dbReference type="Proteomes" id="UP000597444">
    <property type="component" value="Unassembled WGS sequence"/>
</dbReference>
<feature type="domain" description="Methyltransferase" evidence="1">
    <location>
        <begin position="50"/>
        <end position="148"/>
    </location>
</feature>
<dbReference type="PANTHER" id="PTHR43591">
    <property type="entry name" value="METHYLTRANSFERASE"/>
    <property type="match status" value="1"/>
</dbReference>
<dbReference type="Gene3D" id="3.40.50.150">
    <property type="entry name" value="Vaccinia Virus protein VP39"/>
    <property type="match status" value="1"/>
</dbReference>
<keyword evidence="3" id="KW-1185">Reference proteome</keyword>
<dbReference type="InterPro" id="IPR029063">
    <property type="entry name" value="SAM-dependent_MTases_sf"/>
</dbReference>
<dbReference type="EMBL" id="BNJK01000002">
    <property type="protein sequence ID" value="GHO98433.1"/>
    <property type="molecule type" value="Genomic_DNA"/>
</dbReference>
<dbReference type="Pfam" id="PF13649">
    <property type="entry name" value="Methyltransf_25"/>
    <property type="match status" value="1"/>
</dbReference>
<dbReference type="PANTHER" id="PTHR43591:SF24">
    <property type="entry name" value="2-METHOXY-6-POLYPRENYL-1,4-BENZOQUINOL METHYLASE, MITOCHONDRIAL"/>
    <property type="match status" value="1"/>
</dbReference>
<name>A0A8J3IQM2_9CHLR</name>
<proteinExistence type="predicted"/>